<proteinExistence type="inferred from homology"/>
<comment type="caution">
    <text evidence="4">The sequence shown here is derived from an EMBL/GenBank/DDBJ whole genome shotgun (WGS) entry which is preliminary data.</text>
</comment>
<keyword evidence="2" id="KW-0456">Lyase</keyword>
<accession>A0ABV8RQJ1</accession>
<gene>
    <name evidence="4" type="ORF">ACFO0A_10875</name>
</gene>
<dbReference type="Proteomes" id="UP001595828">
    <property type="component" value="Unassembled WGS sequence"/>
</dbReference>
<keyword evidence="5" id="KW-1185">Reference proteome</keyword>
<name>A0ABV8RQJ1_9SPHN</name>
<evidence type="ECO:0000256" key="3">
    <source>
        <dbReference type="RuleBase" id="RU003707"/>
    </source>
</evidence>
<reference evidence="5" key="1">
    <citation type="journal article" date="2019" name="Int. J. Syst. Evol. Microbiol.">
        <title>The Global Catalogue of Microorganisms (GCM) 10K type strain sequencing project: providing services to taxonomists for standard genome sequencing and annotation.</title>
        <authorList>
            <consortium name="The Broad Institute Genomics Platform"/>
            <consortium name="The Broad Institute Genome Sequencing Center for Infectious Disease"/>
            <person name="Wu L."/>
            <person name="Ma J."/>
        </authorList>
    </citation>
    <scope>NUCLEOTIDE SEQUENCE [LARGE SCALE GENOMIC DNA]</scope>
    <source>
        <strain evidence="5">CGMCC 1.12989</strain>
    </source>
</reference>
<evidence type="ECO:0000313" key="5">
    <source>
        <dbReference type="Proteomes" id="UP001595828"/>
    </source>
</evidence>
<organism evidence="4 5">
    <name type="scientific">Novosphingobium tardum</name>
    <dbReference type="NCBI Taxonomy" id="1538021"/>
    <lineage>
        <taxon>Bacteria</taxon>
        <taxon>Pseudomonadati</taxon>
        <taxon>Pseudomonadota</taxon>
        <taxon>Alphaproteobacteria</taxon>
        <taxon>Sphingomonadales</taxon>
        <taxon>Sphingomonadaceae</taxon>
        <taxon>Novosphingobium</taxon>
    </lineage>
</organism>
<dbReference type="PANTHER" id="PTHR11941">
    <property type="entry name" value="ENOYL-COA HYDRATASE-RELATED"/>
    <property type="match status" value="1"/>
</dbReference>
<dbReference type="InterPro" id="IPR029045">
    <property type="entry name" value="ClpP/crotonase-like_dom_sf"/>
</dbReference>
<dbReference type="Pfam" id="PF00378">
    <property type="entry name" value="ECH_1"/>
    <property type="match status" value="1"/>
</dbReference>
<dbReference type="PROSITE" id="PS00166">
    <property type="entry name" value="ENOYL_COA_HYDRATASE"/>
    <property type="match status" value="1"/>
</dbReference>
<dbReference type="CDD" id="cd06558">
    <property type="entry name" value="crotonase-like"/>
    <property type="match status" value="1"/>
</dbReference>
<protein>
    <submittedName>
        <fullName evidence="4">Enoyl-CoA hydratase-related protein</fullName>
    </submittedName>
</protein>
<evidence type="ECO:0000313" key="4">
    <source>
        <dbReference type="EMBL" id="MFC4295557.1"/>
    </source>
</evidence>
<comment type="similarity">
    <text evidence="1 3">Belongs to the enoyl-CoA hydratase/isomerase family.</text>
</comment>
<dbReference type="InterPro" id="IPR018376">
    <property type="entry name" value="Enoyl-CoA_hyd/isom_CS"/>
</dbReference>
<dbReference type="InterPro" id="IPR001753">
    <property type="entry name" value="Enoyl-CoA_hydra/iso"/>
</dbReference>
<dbReference type="PANTHER" id="PTHR11941:SF54">
    <property type="entry name" value="ENOYL-COA HYDRATASE, MITOCHONDRIAL"/>
    <property type="match status" value="1"/>
</dbReference>
<evidence type="ECO:0000256" key="1">
    <source>
        <dbReference type="ARBA" id="ARBA00005254"/>
    </source>
</evidence>
<sequence length="264" mass="27705">MTAPFQHIVVDRAGPVTTVTLSRPEVMNAINPAMHDELEAAFNAFADEPAQEICVVTGAGERAFCAGSDLKAVASSGGHRSYPPHGYAGLIERFDCNKPFIAAVNGLALGGGFEIALACDIVIAADSASFGLPEPLVGAVALGGGVHRLARQIGLKQAMGMILAARRVDAAEGARLGFVTEVVPTGELKQATERWCDQILRCSPQALAASKETVMRGLAERGIAEAMAAQGAYPAFAAWREGEDAREGPLAFAEKRAPRWHGRA</sequence>
<dbReference type="RefSeq" id="WP_379539027.1">
    <property type="nucleotide sequence ID" value="NZ_JBHSDR010000006.1"/>
</dbReference>
<dbReference type="Gene3D" id="3.90.226.10">
    <property type="entry name" value="2-enoyl-CoA Hydratase, Chain A, domain 1"/>
    <property type="match status" value="1"/>
</dbReference>
<dbReference type="InterPro" id="IPR014748">
    <property type="entry name" value="Enoyl-CoA_hydra_C"/>
</dbReference>
<dbReference type="SUPFAM" id="SSF52096">
    <property type="entry name" value="ClpP/crotonase"/>
    <property type="match status" value="1"/>
</dbReference>
<dbReference type="Gene3D" id="1.10.12.10">
    <property type="entry name" value="Lyase 2-enoyl-coa Hydratase, Chain A, domain 2"/>
    <property type="match status" value="1"/>
</dbReference>
<evidence type="ECO:0000256" key="2">
    <source>
        <dbReference type="ARBA" id="ARBA00023239"/>
    </source>
</evidence>
<dbReference type="EMBL" id="JBHSDR010000006">
    <property type="protein sequence ID" value="MFC4295557.1"/>
    <property type="molecule type" value="Genomic_DNA"/>
</dbReference>